<gene>
    <name evidence="3" type="ORF">RVIR1_10220</name>
</gene>
<keyword evidence="4" id="KW-1185">Reference proteome</keyword>
<name>A0A2Z5UVK6_9COXI</name>
<dbReference type="KEGG" id="rvi:RVIR1_10220"/>
<feature type="compositionally biased region" description="Polar residues" evidence="1">
    <location>
        <begin position="258"/>
        <end position="268"/>
    </location>
</feature>
<evidence type="ECO:0000256" key="1">
    <source>
        <dbReference type="SAM" id="MobiDB-lite"/>
    </source>
</evidence>
<dbReference type="RefSeq" id="WP_126322962.1">
    <property type="nucleotide sequence ID" value="NZ_AP018005.1"/>
</dbReference>
<feature type="transmembrane region" description="Helical" evidence="2">
    <location>
        <begin position="104"/>
        <end position="123"/>
    </location>
</feature>
<organism evidence="3 4">
    <name type="scientific">Candidatus Rickettsiella viridis</name>
    <dbReference type="NCBI Taxonomy" id="676208"/>
    <lineage>
        <taxon>Bacteria</taxon>
        <taxon>Pseudomonadati</taxon>
        <taxon>Pseudomonadota</taxon>
        <taxon>Gammaproteobacteria</taxon>
        <taxon>Legionellales</taxon>
        <taxon>Coxiellaceae</taxon>
        <taxon>Rickettsiella</taxon>
    </lineage>
</organism>
<evidence type="ECO:0000313" key="4">
    <source>
        <dbReference type="Proteomes" id="UP000282483"/>
    </source>
</evidence>
<keyword evidence="2" id="KW-1133">Transmembrane helix</keyword>
<dbReference type="AlphaFoldDB" id="A0A2Z5UVK6"/>
<sequence length="278" mass="31189">MAISEQDKQNKEEKEYLFDGCYAKQLQSVLQKRSLVFDIYYLGTRKAQRVEVKSAVSINKSLLPIHCNLNLIEDALASLEKYPEDIQLLNALGEYTKNKLAERIGYWSMGGGTNGSYFIPFPFLHVSFFILSTIVAAIFPITLPFIVAALILFGLNTYHNGSIGMKIGRWVGNLLKGTHQKSANLKECENNLKACIDKYKMAGQPKTSSMLAPQVSNRYQSFEELMAEKMLSTRVSEKVDVKSSYDPFFQSADKAEGSVSSTHDSLLESTEDTHILSR</sequence>
<accession>A0A2Z5UVK6</accession>
<reference evidence="3 4" key="1">
    <citation type="submission" date="2017-03" db="EMBL/GenBank/DDBJ databases">
        <title>The genome sequence of Candidatus Rickettsiella viridis.</title>
        <authorList>
            <person name="Nikoh N."/>
            <person name="Tsuchida T."/>
            <person name="Yamaguchi K."/>
            <person name="Maeda T."/>
            <person name="Shigenobu S."/>
            <person name="Fukatsu T."/>
        </authorList>
    </citation>
    <scope>NUCLEOTIDE SEQUENCE [LARGE SCALE GENOMIC DNA]</scope>
    <source>
        <strain evidence="3 4">Ap-RA04</strain>
    </source>
</reference>
<feature type="transmembrane region" description="Helical" evidence="2">
    <location>
        <begin position="129"/>
        <end position="155"/>
    </location>
</feature>
<dbReference type="EMBL" id="AP018005">
    <property type="protein sequence ID" value="BBB15494.1"/>
    <property type="molecule type" value="Genomic_DNA"/>
</dbReference>
<protein>
    <submittedName>
        <fullName evidence="3">Uncharacterized protein</fullName>
    </submittedName>
</protein>
<dbReference type="Proteomes" id="UP000282483">
    <property type="component" value="Chromosome"/>
</dbReference>
<evidence type="ECO:0000256" key="2">
    <source>
        <dbReference type="SAM" id="Phobius"/>
    </source>
</evidence>
<keyword evidence="2" id="KW-0812">Transmembrane</keyword>
<proteinExistence type="predicted"/>
<feature type="region of interest" description="Disordered" evidence="1">
    <location>
        <begin position="256"/>
        <end position="278"/>
    </location>
</feature>
<evidence type="ECO:0000313" key="3">
    <source>
        <dbReference type="EMBL" id="BBB15494.1"/>
    </source>
</evidence>
<keyword evidence="2" id="KW-0472">Membrane</keyword>